<feature type="compositionally biased region" description="Basic and acidic residues" evidence="4">
    <location>
        <begin position="1"/>
        <end position="11"/>
    </location>
</feature>
<dbReference type="Gene3D" id="3.40.50.2300">
    <property type="match status" value="1"/>
</dbReference>
<keyword evidence="2" id="KW-0238">DNA-binding</keyword>
<dbReference type="PANTHER" id="PTHR44688">
    <property type="entry name" value="DNA-BINDING TRANSCRIPTIONAL ACTIVATOR DEVR_DOSR"/>
    <property type="match status" value="1"/>
</dbReference>
<evidence type="ECO:0000256" key="2">
    <source>
        <dbReference type="ARBA" id="ARBA00023125"/>
    </source>
</evidence>
<dbReference type="InterPro" id="IPR000792">
    <property type="entry name" value="Tscrpt_reg_LuxR_C"/>
</dbReference>
<dbReference type="Proteomes" id="UP000218944">
    <property type="component" value="Unassembled WGS sequence"/>
</dbReference>
<keyword evidence="1" id="KW-0805">Transcription regulation</keyword>
<dbReference type="PANTHER" id="PTHR44688:SF16">
    <property type="entry name" value="DNA-BINDING TRANSCRIPTIONAL ACTIVATOR DEVR_DOSR"/>
    <property type="match status" value="1"/>
</dbReference>
<accession>A0A2A2D609</accession>
<protein>
    <submittedName>
        <fullName evidence="6">Helix-turn-helix transcriptional regulator</fullName>
    </submittedName>
</protein>
<keyword evidence="7" id="KW-1185">Reference proteome</keyword>
<proteinExistence type="predicted"/>
<organism evidence="6 7">
    <name type="scientific">Streptomyces albireticuli</name>
    <dbReference type="NCBI Taxonomy" id="1940"/>
    <lineage>
        <taxon>Bacteria</taxon>
        <taxon>Bacillati</taxon>
        <taxon>Actinomycetota</taxon>
        <taxon>Actinomycetes</taxon>
        <taxon>Kitasatosporales</taxon>
        <taxon>Streptomycetaceae</taxon>
        <taxon>Streptomyces</taxon>
    </lineage>
</organism>
<dbReference type="GO" id="GO:0003677">
    <property type="term" value="F:DNA binding"/>
    <property type="evidence" value="ECO:0007669"/>
    <property type="project" value="UniProtKB-KW"/>
</dbReference>
<dbReference type="RefSeq" id="WP_095581678.1">
    <property type="nucleotide sequence ID" value="NZ_JAJQQS010000029.1"/>
</dbReference>
<dbReference type="SMART" id="SM00421">
    <property type="entry name" value="HTH_LUXR"/>
    <property type="match status" value="1"/>
</dbReference>
<comment type="caution">
    <text evidence="6">The sequence shown here is derived from an EMBL/GenBank/DDBJ whole genome shotgun (WGS) entry which is preliminary data.</text>
</comment>
<dbReference type="Pfam" id="PF00196">
    <property type="entry name" value="GerE"/>
    <property type="match status" value="1"/>
</dbReference>
<dbReference type="InterPro" id="IPR016032">
    <property type="entry name" value="Sig_transdc_resp-reg_C-effctor"/>
</dbReference>
<dbReference type="CDD" id="cd06170">
    <property type="entry name" value="LuxR_C_like"/>
    <property type="match status" value="1"/>
</dbReference>
<dbReference type="PROSITE" id="PS50043">
    <property type="entry name" value="HTH_LUXR_2"/>
    <property type="match status" value="1"/>
</dbReference>
<evidence type="ECO:0000259" key="5">
    <source>
        <dbReference type="PROSITE" id="PS50043"/>
    </source>
</evidence>
<evidence type="ECO:0000313" key="7">
    <source>
        <dbReference type="Proteomes" id="UP000218944"/>
    </source>
</evidence>
<feature type="compositionally biased region" description="Basic and acidic residues" evidence="4">
    <location>
        <begin position="46"/>
        <end position="55"/>
    </location>
</feature>
<reference evidence="6 7" key="1">
    <citation type="submission" date="2017-08" db="EMBL/GenBank/DDBJ databases">
        <title>Genome sequence of Streptomyces albireticuli NRRL B-1670.</title>
        <authorList>
            <person name="Graham D.E."/>
            <person name="Mahan K.M."/>
            <person name="Klingeman D.M."/>
            <person name="Hettich R.L."/>
            <person name="Parry R.J."/>
            <person name="Spain J.C."/>
        </authorList>
    </citation>
    <scope>NUCLEOTIDE SEQUENCE [LARGE SCALE GENOMIC DNA]</scope>
    <source>
        <strain evidence="6 7">NRRL B-1670</strain>
    </source>
</reference>
<feature type="domain" description="HTH luxR-type" evidence="5">
    <location>
        <begin position="197"/>
        <end position="262"/>
    </location>
</feature>
<dbReference type="GO" id="GO:0006355">
    <property type="term" value="P:regulation of DNA-templated transcription"/>
    <property type="evidence" value="ECO:0007669"/>
    <property type="project" value="InterPro"/>
</dbReference>
<dbReference type="PRINTS" id="PR00038">
    <property type="entry name" value="HTHLUXR"/>
</dbReference>
<feature type="region of interest" description="Disordered" evidence="4">
    <location>
        <begin position="1"/>
        <end position="55"/>
    </location>
</feature>
<dbReference type="SUPFAM" id="SSF46894">
    <property type="entry name" value="C-terminal effector domain of the bipartite response regulators"/>
    <property type="match status" value="1"/>
</dbReference>
<evidence type="ECO:0000313" key="6">
    <source>
        <dbReference type="EMBL" id="PAU47918.1"/>
    </source>
</evidence>
<evidence type="ECO:0000256" key="1">
    <source>
        <dbReference type="ARBA" id="ARBA00023015"/>
    </source>
</evidence>
<evidence type="ECO:0000256" key="3">
    <source>
        <dbReference type="ARBA" id="ARBA00023163"/>
    </source>
</evidence>
<dbReference type="EMBL" id="NSJV01000314">
    <property type="protein sequence ID" value="PAU47918.1"/>
    <property type="molecule type" value="Genomic_DNA"/>
</dbReference>
<sequence>MTERHVRETARRRYGPPVENTPVRPAARPEPVAERPAPDVPVSDRSAPDKPVSDRKVSDRISVAVYAEDLILHTGVVQQLRQRPEIELLSGGEADGARTSLVVVDALDDPTVQLLRRLRRDTRTRVGLIVGSFGARDLQPMIECGVAAVLRRSEADQDRLVHLVTAMAKGESVLPGDLLGKLLEHVNSLQRMVLDPRGLSLSTLTTREAEMLRLVAEGLDTAEIAQKTSYSERTVKNVLREVTIRLQLRNRAHAVGYAMRYGLI</sequence>
<dbReference type="AlphaFoldDB" id="A0A2A2D609"/>
<gene>
    <name evidence="6" type="ORF">CK936_16200</name>
</gene>
<name>A0A2A2D609_9ACTN</name>
<evidence type="ECO:0000256" key="4">
    <source>
        <dbReference type="SAM" id="MobiDB-lite"/>
    </source>
</evidence>
<keyword evidence="3" id="KW-0804">Transcription</keyword>